<feature type="transmembrane region" description="Helical" evidence="7">
    <location>
        <begin position="279"/>
        <end position="301"/>
    </location>
</feature>
<feature type="transmembrane region" description="Helical" evidence="7">
    <location>
        <begin position="102"/>
        <end position="125"/>
    </location>
</feature>
<dbReference type="InterPro" id="IPR020846">
    <property type="entry name" value="MFS_dom"/>
</dbReference>
<dbReference type="SUPFAM" id="SSF103473">
    <property type="entry name" value="MFS general substrate transporter"/>
    <property type="match status" value="1"/>
</dbReference>
<keyword evidence="4 7" id="KW-1133">Transmembrane helix</keyword>
<gene>
    <name evidence="9" type="ORF">OS493_004169</name>
</gene>
<proteinExistence type="predicted"/>
<evidence type="ECO:0000256" key="2">
    <source>
        <dbReference type="ARBA" id="ARBA00022448"/>
    </source>
</evidence>
<dbReference type="PANTHER" id="PTHR23504:SF15">
    <property type="entry name" value="MAJOR FACILITATOR SUPERFAMILY (MFS) PROFILE DOMAIN-CONTAINING PROTEIN"/>
    <property type="match status" value="1"/>
</dbReference>
<evidence type="ECO:0000313" key="9">
    <source>
        <dbReference type="EMBL" id="KAJ7387199.1"/>
    </source>
</evidence>
<keyword evidence="10" id="KW-1185">Reference proteome</keyword>
<feature type="transmembrane region" description="Helical" evidence="7">
    <location>
        <begin position="427"/>
        <end position="446"/>
    </location>
</feature>
<feature type="transmembrane region" description="Helical" evidence="7">
    <location>
        <begin position="458"/>
        <end position="479"/>
    </location>
</feature>
<feature type="transmembrane region" description="Helical" evidence="7">
    <location>
        <begin position="145"/>
        <end position="169"/>
    </location>
</feature>
<dbReference type="AlphaFoldDB" id="A0A9W9ZU46"/>
<feature type="transmembrane region" description="Helical" evidence="7">
    <location>
        <begin position="321"/>
        <end position="340"/>
    </location>
</feature>
<comment type="subcellular location">
    <subcellularLocation>
        <location evidence="1">Membrane</location>
        <topology evidence="1">Multi-pass membrane protein</topology>
    </subcellularLocation>
</comment>
<reference evidence="9" key="1">
    <citation type="submission" date="2023-01" db="EMBL/GenBank/DDBJ databases">
        <title>Genome assembly of the deep-sea coral Lophelia pertusa.</title>
        <authorList>
            <person name="Herrera S."/>
            <person name="Cordes E."/>
        </authorList>
    </citation>
    <scope>NUCLEOTIDE SEQUENCE</scope>
    <source>
        <strain evidence="9">USNM1676648</strain>
        <tissue evidence="9">Polyp</tissue>
    </source>
</reference>
<feature type="domain" description="Major facilitator superfamily (MFS) profile" evidence="8">
    <location>
        <begin position="1"/>
        <end position="483"/>
    </location>
</feature>
<accession>A0A9W9ZU46</accession>
<evidence type="ECO:0000313" key="10">
    <source>
        <dbReference type="Proteomes" id="UP001163046"/>
    </source>
</evidence>
<dbReference type="EMBL" id="MU825874">
    <property type="protein sequence ID" value="KAJ7387199.1"/>
    <property type="molecule type" value="Genomic_DNA"/>
</dbReference>
<evidence type="ECO:0000256" key="7">
    <source>
        <dbReference type="SAM" id="Phobius"/>
    </source>
</evidence>
<dbReference type="Gene3D" id="1.20.1250.20">
    <property type="entry name" value="MFS general substrate transporter like domains"/>
    <property type="match status" value="1"/>
</dbReference>
<evidence type="ECO:0000256" key="3">
    <source>
        <dbReference type="ARBA" id="ARBA00022692"/>
    </source>
</evidence>
<feature type="region of interest" description="Disordered" evidence="6">
    <location>
        <begin position="178"/>
        <end position="204"/>
    </location>
</feature>
<dbReference type="Proteomes" id="UP001163046">
    <property type="component" value="Unassembled WGS sequence"/>
</dbReference>
<dbReference type="OrthoDB" id="10041747at2759"/>
<dbReference type="InterPro" id="IPR011701">
    <property type="entry name" value="MFS"/>
</dbReference>
<keyword evidence="2" id="KW-0813">Transport</keyword>
<dbReference type="Pfam" id="PF07690">
    <property type="entry name" value="MFS_1"/>
    <property type="match status" value="1"/>
</dbReference>
<name>A0A9W9ZU46_9CNID</name>
<feature type="transmembrane region" description="Helical" evidence="7">
    <location>
        <begin position="352"/>
        <end position="374"/>
    </location>
</feature>
<protein>
    <recommendedName>
        <fullName evidence="8">Major facilitator superfamily (MFS) profile domain-containing protein</fullName>
    </recommendedName>
</protein>
<dbReference type="GO" id="GO:0022857">
    <property type="term" value="F:transmembrane transporter activity"/>
    <property type="evidence" value="ECO:0007669"/>
    <property type="project" value="InterPro"/>
</dbReference>
<dbReference type="GO" id="GO:0016020">
    <property type="term" value="C:membrane"/>
    <property type="evidence" value="ECO:0007669"/>
    <property type="project" value="UniProtKB-SubCell"/>
</dbReference>
<evidence type="ECO:0000256" key="5">
    <source>
        <dbReference type="ARBA" id="ARBA00023136"/>
    </source>
</evidence>
<feature type="transmembrane region" description="Helical" evidence="7">
    <location>
        <begin position="46"/>
        <end position="65"/>
    </location>
</feature>
<keyword evidence="3 7" id="KW-0812">Transmembrane</keyword>
<evidence type="ECO:0000259" key="8">
    <source>
        <dbReference type="PROSITE" id="PS50850"/>
    </source>
</evidence>
<feature type="transmembrane region" description="Helical" evidence="7">
    <location>
        <begin position="71"/>
        <end position="90"/>
    </location>
</feature>
<keyword evidence="5 7" id="KW-0472">Membrane</keyword>
<feature type="transmembrane region" description="Helical" evidence="7">
    <location>
        <begin position="12"/>
        <end position="34"/>
    </location>
</feature>
<dbReference type="InterPro" id="IPR036259">
    <property type="entry name" value="MFS_trans_sf"/>
</dbReference>
<feature type="compositionally biased region" description="Polar residues" evidence="6">
    <location>
        <begin position="179"/>
        <end position="198"/>
    </location>
</feature>
<evidence type="ECO:0000256" key="6">
    <source>
        <dbReference type="SAM" id="MobiDB-lite"/>
    </source>
</evidence>
<feature type="transmembrane region" description="Helical" evidence="7">
    <location>
        <begin position="380"/>
        <end position="406"/>
    </location>
</feature>
<evidence type="ECO:0000256" key="1">
    <source>
        <dbReference type="ARBA" id="ARBA00004141"/>
    </source>
</evidence>
<organism evidence="9 10">
    <name type="scientific">Desmophyllum pertusum</name>
    <dbReference type="NCBI Taxonomy" id="174260"/>
    <lineage>
        <taxon>Eukaryota</taxon>
        <taxon>Metazoa</taxon>
        <taxon>Cnidaria</taxon>
        <taxon>Anthozoa</taxon>
        <taxon>Hexacorallia</taxon>
        <taxon>Scleractinia</taxon>
        <taxon>Caryophylliina</taxon>
        <taxon>Caryophylliidae</taxon>
        <taxon>Desmophyllum</taxon>
    </lineage>
</organism>
<dbReference type="PROSITE" id="PS50850">
    <property type="entry name" value="MFS"/>
    <property type="match status" value="1"/>
</dbReference>
<evidence type="ECO:0000256" key="4">
    <source>
        <dbReference type="ARBA" id="ARBA00022989"/>
    </source>
</evidence>
<comment type="caution">
    <text evidence="9">The sequence shown here is derived from an EMBL/GenBank/DDBJ whole genome shotgun (WGS) entry which is preliminary data.</text>
</comment>
<dbReference type="PANTHER" id="PTHR23504">
    <property type="entry name" value="MAJOR FACILITATOR SUPERFAMILY DOMAIN-CONTAINING PROTEIN 10"/>
    <property type="match status" value="1"/>
</dbReference>
<sequence>MVKSFGISDEDTGYYAGLVASAMFIGRSVGCYFWGLLTDKFGRRPVILICLALTLVGMAAFGLSVSLNMAIVTRLFVGLSSGVVGTAKAIASEASDDTNQAIAVSVILTAWNFGLVIGPAIGGYLAEPAQKYPNVFQKGSIFDKFAFFLPCLFNCVVLLISIVLAYFYLPETLVKSESEPSTSSEQGELALQSTASSENQDDSNKQRLLVVDSGKSSTESSSSHETEEVEIFISDADDKAADDGKNCCSCKSWQLCISRHGCCRYFRNSKIAILLRTRLAVLAIAVYCVLSFIVIGFDELFTLWAATETKHGGLGFSTDQIGTALLCVAAPLLFLQIWTYPKFERRLGSIRVFQLGNVIMGIMIVSLSGINTFYNRSTILWPLLISILLPLRMGVGCSFSSTSILVNNSVPSELLGSVNGLAMTAGSISRAFAPLFTGSIFAWSISKGFKHGFPLDEHFAFLLLSIVCLLSVLLSCTVLPEELNRKNAPPVRPV</sequence>